<dbReference type="InterPro" id="IPR001878">
    <property type="entry name" value="Znf_CCHC"/>
</dbReference>
<keyword evidence="1" id="KW-0479">Metal-binding</keyword>
<accession>A0A8S2KRD5</accession>
<dbReference type="PROSITE" id="PS50158">
    <property type="entry name" value="ZF_CCHC"/>
    <property type="match status" value="2"/>
</dbReference>
<organism evidence="4 5">
    <name type="scientific">Rotaria magnacalcarata</name>
    <dbReference type="NCBI Taxonomy" id="392030"/>
    <lineage>
        <taxon>Eukaryota</taxon>
        <taxon>Metazoa</taxon>
        <taxon>Spiralia</taxon>
        <taxon>Gnathifera</taxon>
        <taxon>Rotifera</taxon>
        <taxon>Eurotatoria</taxon>
        <taxon>Bdelloidea</taxon>
        <taxon>Philodinida</taxon>
        <taxon>Philodinidae</taxon>
        <taxon>Rotaria</taxon>
    </lineage>
</organism>
<evidence type="ECO:0000313" key="5">
    <source>
        <dbReference type="Proteomes" id="UP000676336"/>
    </source>
</evidence>
<proteinExistence type="predicted"/>
<dbReference type="Gene3D" id="4.10.60.10">
    <property type="entry name" value="Zinc finger, CCHC-type"/>
    <property type="match status" value="1"/>
</dbReference>
<feature type="compositionally biased region" description="Basic and acidic residues" evidence="2">
    <location>
        <begin position="54"/>
        <end position="65"/>
    </location>
</feature>
<evidence type="ECO:0000259" key="3">
    <source>
        <dbReference type="PROSITE" id="PS50158"/>
    </source>
</evidence>
<dbReference type="AlphaFoldDB" id="A0A8S2KRD5"/>
<keyword evidence="1" id="KW-0863">Zinc-finger</keyword>
<evidence type="ECO:0000256" key="2">
    <source>
        <dbReference type="SAM" id="MobiDB-lite"/>
    </source>
</evidence>
<dbReference type="SMART" id="SM00343">
    <property type="entry name" value="ZnF_C2HC"/>
    <property type="match status" value="2"/>
</dbReference>
<comment type="caution">
    <text evidence="4">The sequence shown here is derived from an EMBL/GenBank/DDBJ whole genome shotgun (WGS) entry which is preliminary data.</text>
</comment>
<evidence type="ECO:0000313" key="4">
    <source>
        <dbReference type="EMBL" id="CAF3865729.1"/>
    </source>
</evidence>
<feature type="non-terminal residue" evidence="4">
    <location>
        <position position="108"/>
    </location>
</feature>
<sequence length="108" mass="11765">TNDKNLENKTYLYSDGGCFNCGKDGHKSFECTEAKKTGGRDQSNGGCFNCGKDGHKSFDCPEPKKGRSSTFSGGRGGGMKRSFTSNQENSHSNGEMTSKKIRFNDDDD</sequence>
<reference evidence="4" key="1">
    <citation type="submission" date="2021-02" db="EMBL/GenBank/DDBJ databases">
        <authorList>
            <person name="Nowell W R."/>
        </authorList>
    </citation>
    <scope>NUCLEOTIDE SEQUENCE</scope>
</reference>
<protein>
    <recommendedName>
        <fullName evidence="3">CCHC-type domain-containing protein</fullName>
    </recommendedName>
</protein>
<feature type="region of interest" description="Disordered" evidence="2">
    <location>
        <begin position="54"/>
        <end position="108"/>
    </location>
</feature>
<feature type="domain" description="CCHC-type" evidence="3">
    <location>
        <begin position="18"/>
        <end position="33"/>
    </location>
</feature>
<dbReference type="GO" id="GO:0008270">
    <property type="term" value="F:zinc ion binding"/>
    <property type="evidence" value="ECO:0007669"/>
    <property type="project" value="UniProtKB-KW"/>
</dbReference>
<dbReference type="Proteomes" id="UP000676336">
    <property type="component" value="Unassembled WGS sequence"/>
</dbReference>
<evidence type="ECO:0000256" key="1">
    <source>
        <dbReference type="PROSITE-ProRule" id="PRU00047"/>
    </source>
</evidence>
<dbReference type="EMBL" id="CAJOBI010001144">
    <property type="protein sequence ID" value="CAF3865729.1"/>
    <property type="molecule type" value="Genomic_DNA"/>
</dbReference>
<dbReference type="InterPro" id="IPR036875">
    <property type="entry name" value="Znf_CCHC_sf"/>
</dbReference>
<dbReference type="SUPFAM" id="SSF57756">
    <property type="entry name" value="Retrovirus zinc finger-like domains"/>
    <property type="match status" value="1"/>
</dbReference>
<feature type="compositionally biased region" description="Polar residues" evidence="2">
    <location>
        <begin position="85"/>
        <end position="96"/>
    </location>
</feature>
<keyword evidence="1" id="KW-0862">Zinc</keyword>
<name>A0A8S2KRD5_9BILA</name>
<gene>
    <name evidence="4" type="ORF">SMN809_LOCUS4798</name>
</gene>
<feature type="domain" description="CCHC-type" evidence="3">
    <location>
        <begin position="47"/>
        <end position="62"/>
    </location>
</feature>
<dbReference type="Pfam" id="PF00098">
    <property type="entry name" value="zf-CCHC"/>
    <property type="match status" value="2"/>
</dbReference>
<dbReference type="GO" id="GO:0003676">
    <property type="term" value="F:nucleic acid binding"/>
    <property type="evidence" value="ECO:0007669"/>
    <property type="project" value="InterPro"/>
</dbReference>